<feature type="domain" description="ABM" evidence="1">
    <location>
        <begin position="3"/>
        <end position="92"/>
    </location>
</feature>
<dbReference type="InterPro" id="IPR007138">
    <property type="entry name" value="ABM_dom"/>
</dbReference>
<sequence length="93" mass="10967">MEKFIVAQFFIKPEHISEFRTLTNDLIKNTRLEPGNISYHLYQDVEDHTHFVFNEQFKDQTSFDAHTQTAHFNIFIAAAEHTYAKAPLIDIIR</sequence>
<dbReference type="Gene3D" id="3.30.70.100">
    <property type="match status" value="1"/>
</dbReference>
<accession>A0A164A9F9</accession>
<dbReference type="Proteomes" id="UP000076630">
    <property type="component" value="Unassembled WGS sequence"/>
</dbReference>
<proteinExistence type="predicted"/>
<organism evidence="2 3">
    <name type="scientific">Myroides marinus</name>
    <dbReference type="NCBI Taxonomy" id="703342"/>
    <lineage>
        <taxon>Bacteria</taxon>
        <taxon>Pseudomonadati</taxon>
        <taxon>Bacteroidota</taxon>
        <taxon>Flavobacteriia</taxon>
        <taxon>Flavobacteriales</taxon>
        <taxon>Flavobacteriaceae</taxon>
        <taxon>Myroides</taxon>
    </lineage>
</organism>
<dbReference type="PANTHER" id="PTHR33336">
    <property type="entry name" value="QUINOL MONOOXYGENASE YGIN-RELATED"/>
    <property type="match status" value="1"/>
</dbReference>
<gene>
    <name evidence="2" type="ORF">AV926_00295</name>
</gene>
<evidence type="ECO:0000259" key="1">
    <source>
        <dbReference type="PROSITE" id="PS51725"/>
    </source>
</evidence>
<dbReference type="GO" id="GO:0003824">
    <property type="term" value="F:catalytic activity"/>
    <property type="evidence" value="ECO:0007669"/>
    <property type="project" value="TreeGrafter"/>
</dbReference>
<evidence type="ECO:0000313" key="3">
    <source>
        <dbReference type="Proteomes" id="UP000076630"/>
    </source>
</evidence>
<dbReference type="EMBL" id="LQNU01000039">
    <property type="protein sequence ID" value="KZE83394.1"/>
    <property type="molecule type" value="Genomic_DNA"/>
</dbReference>
<dbReference type="PANTHER" id="PTHR33336:SF15">
    <property type="entry name" value="ABM DOMAIN-CONTAINING PROTEIN"/>
    <property type="match status" value="1"/>
</dbReference>
<reference evidence="2 3" key="1">
    <citation type="submission" date="2016-01" db="EMBL/GenBank/DDBJ databases">
        <title>Whole genome sequencing of Myroides marinus L41.</title>
        <authorList>
            <person name="Hong K.W."/>
        </authorList>
    </citation>
    <scope>NUCLEOTIDE SEQUENCE [LARGE SCALE GENOMIC DNA]</scope>
    <source>
        <strain evidence="2 3">L41</strain>
    </source>
</reference>
<dbReference type="RefSeq" id="WP_052243498.1">
    <property type="nucleotide sequence ID" value="NZ_JWJO01000006.1"/>
</dbReference>
<dbReference type="AlphaFoldDB" id="A0A164A9F9"/>
<dbReference type="InterPro" id="IPR011008">
    <property type="entry name" value="Dimeric_a/b-barrel"/>
</dbReference>
<dbReference type="InterPro" id="IPR050744">
    <property type="entry name" value="AI-2_Isomerase_LsrG"/>
</dbReference>
<dbReference type="SUPFAM" id="SSF54909">
    <property type="entry name" value="Dimeric alpha+beta barrel"/>
    <property type="match status" value="1"/>
</dbReference>
<dbReference type="PROSITE" id="PS51725">
    <property type="entry name" value="ABM"/>
    <property type="match status" value="1"/>
</dbReference>
<dbReference type="Pfam" id="PF03992">
    <property type="entry name" value="ABM"/>
    <property type="match status" value="1"/>
</dbReference>
<comment type="caution">
    <text evidence="2">The sequence shown here is derived from an EMBL/GenBank/DDBJ whole genome shotgun (WGS) entry which is preliminary data.</text>
</comment>
<dbReference type="OrthoDB" id="9806189at2"/>
<name>A0A164A9F9_9FLAO</name>
<protein>
    <recommendedName>
        <fullName evidence="1">ABM domain-containing protein</fullName>
    </recommendedName>
</protein>
<keyword evidence="3" id="KW-1185">Reference proteome</keyword>
<evidence type="ECO:0000313" key="2">
    <source>
        <dbReference type="EMBL" id="KZE83394.1"/>
    </source>
</evidence>